<comment type="caution">
    <text evidence="4">The sequence shown here is derived from an EMBL/GenBank/DDBJ whole genome shotgun (WGS) entry which is preliminary data.</text>
</comment>
<dbReference type="RefSeq" id="WP_249376275.1">
    <property type="nucleotide sequence ID" value="NZ_SNUZ01000007.1"/>
</dbReference>
<evidence type="ECO:0000313" key="5">
    <source>
        <dbReference type="Proteomes" id="UP001056693"/>
    </source>
</evidence>
<keyword evidence="1" id="KW-0378">Hydrolase</keyword>
<dbReference type="InterPro" id="IPR011335">
    <property type="entry name" value="Restrct_endonuc-II-like"/>
</dbReference>
<feature type="coiled-coil region" evidence="2">
    <location>
        <begin position="333"/>
        <end position="370"/>
    </location>
</feature>
<dbReference type="InterPro" id="IPR019080">
    <property type="entry name" value="YqaJ_viral_recombinase"/>
</dbReference>
<evidence type="ECO:0000313" key="4">
    <source>
        <dbReference type="EMBL" id="MCL3787288.1"/>
    </source>
</evidence>
<organism evidence="4 5">
    <name type="scientific">Ruminococcus bromii</name>
    <dbReference type="NCBI Taxonomy" id="40518"/>
    <lineage>
        <taxon>Bacteria</taxon>
        <taxon>Bacillati</taxon>
        <taxon>Bacillota</taxon>
        <taxon>Clostridia</taxon>
        <taxon>Eubacteriales</taxon>
        <taxon>Oscillospiraceae</taxon>
        <taxon>Ruminococcus</taxon>
    </lineage>
</organism>
<proteinExistence type="predicted"/>
<reference evidence="4 5" key="1">
    <citation type="submission" date="2019-03" db="EMBL/GenBank/DDBJ databases">
        <authorList>
            <person name="Molinero N."/>
            <person name="Sanchez B."/>
            <person name="Walker A."/>
            <person name="Duncan S."/>
            <person name="Delgado S."/>
            <person name="Margolles A."/>
        </authorList>
    </citation>
    <scope>NUCLEOTIDE SEQUENCE [LARGE SCALE GENOMIC DNA]</scope>
    <source>
        <strain evidence="4 5">IPLA60002</strain>
    </source>
</reference>
<dbReference type="Pfam" id="PF09588">
    <property type="entry name" value="YqaJ"/>
    <property type="match status" value="1"/>
</dbReference>
<keyword evidence="5" id="KW-1185">Reference proteome</keyword>
<evidence type="ECO:0000256" key="1">
    <source>
        <dbReference type="ARBA" id="ARBA00022801"/>
    </source>
</evidence>
<dbReference type="Gene3D" id="3.90.320.10">
    <property type="match status" value="1"/>
</dbReference>
<feature type="domain" description="YqaJ viral recombinase" evidence="3">
    <location>
        <begin position="48"/>
        <end position="185"/>
    </location>
</feature>
<evidence type="ECO:0000256" key="2">
    <source>
        <dbReference type="SAM" id="Coils"/>
    </source>
</evidence>
<dbReference type="Proteomes" id="UP001056693">
    <property type="component" value="Unassembled WGS sequence"/>
</dbReference>
<accession>A0ABT0NGA3</accession>
<dbReference type="EMBL" id="SNUZ01000007">
    <property type="protein sequence ID" value="MCL3787288.1"/>
    <property type="molecule type" value="Genomic_DNA"/>
</dbReference>
<dbReference type="InterPro" id="IPR011604">
    <property type="entry name" value="PDDEXK-like_dom_sf"/>
</dbReference>
<sequence length="438" mass="50420">MFDFNSVLERYTKREITLNEMIDIVCSHLTDSYIPKVYKSTANMTTEEWENARRDSLGGSDQATIFGIETYGRTKRGLYFDKKGINPVIPKQKNIAILDSGHFLEQLVADIFAAKTALIPYEIKAMFEHPMFPHIRCNIDRFLRYSGHKEPMGILECKTTHEFNTSWEEEGVPFHYFLQVQTYLSALNMDIAYTACLFVPVQARYMAASLYQLSKAFGKMPAKLVDNICDSMLTLAKADKELEPYIKMFLHMMIGEFYIPRKMLKPFADELSKKFIYKRIERDRNIEKEVLSKNIEFWYNYIEANRMPPLIESGDACAELINSYIPPKSSEIKIKATAEMEDKLNTLSSLEKQRKLFEGKLDEIEKAKKELYVDFLEALDGHSRGVLVLSDGKEHLLSNTSRNSRSTDYKLLEEGFPEAFEAAVKKSTSSPTFKISGI</sequence>
<dbReference type="SUPFAM" id="SSF52980">
    <property type="entry name" value="Restriction endonuclease-like"/>
    <property type="match status" value="1"/>
</dbReference>
<evidence type="ECO:0000259" key="3">
    <source>
        <dbReference type="Pfam" id="PF09588"/>
    </source>
</evidence>
<keyword evidence="2" id="KW-0175">Coiled coil</keyword>
<protein>
    <recommendedName>
        <fullName evidence="3">YqaJ viral recombinase domain-containing protein</fullName>
    </recommendedName>
</protein>
<name>A0ABT0NGA3_9FIRM</name>
<gene>
    <name evidence="4" type="ORF">E2N93_04515</name>
</gene>